<accession>A0A0H2QXI9</accession>
<dbReference type="AlphaFoldDB" id="A0A0H2QXI9"/>
<proteinExistence type="predicted"/>
<evidence type="ECO:0000313" key="1">
    <source>
        <dbReference type="EMBL" id="KLO04074.1"/>
    </source>
</evidence>
<sequence length="579" mass="66352">MSRRSEHHQPLESHSNIEVIGLSRMETISSIDSDATIDNLPGAGRTIGRFLSWLGSRLEKTMNKRAARLGLGPREVAGEIRQSTGYESVFSSKSETKILRNLCDRLIRLARSRVISTQLDALDEIVNLAIEDPLICAILASCDLNRLVTHYSEPDLLLSTERALGAVEFTHVHRVWEALFISLSSRRSRDVPPRLKEDVFETLRNPTTSFLAGRYYKHVIWCPHRIFNKFLNEFWDLYISVAARQPKSIEWSTFYSYIAAKSYETSHRQVIVNQSAFRGFQFLRLGKELDVMTLMYHIPTFFLEHFKVPKDNKLSFSALEDMYGFLCHLTKSSNYFNHLSYVIRLSSEERRKLKGIIFGERTSFVYNLLIIHLMKSRFDNFTANYSALKSMFVPLVYCAKLDSLEECTLAISLTAGLGAIHRYYKLAIFQAAQEVSMDVYALLSCTSTSNTQQDMTRLVRADENLPYLVPEPQIHTILYRISHSNRKECCIMQGTKNGVSRPRIPRCQHQDAFAADEMYLTEDDIMFIDVDGDGKPFCSTGHYPVAAYFSEEKPFYVARVDDDIYTTVEEGASTVTYLE</sequence>
<keyword evidence="2" id="KW-1185">Reference proteome</keyword>
<evidence type="ECO:0000313" key="2">
    <source>
        <dbReference type="Proteomes" id="UP000053477"/>
    </source>
</evidence>
<reference evidence="1 2" key="1">
    <citation type="submission" date="2015-04" db="EMBL/GenBank/DDBJ databases">
        <title>Complete genome sequence of Schizopora paradoxa KUC8140, a cosmopolitan wood degrader in East Asia.</title>
        <authorList>
            <consortium name="DOE Joint Genome Institute"/>
            <person name="Min B."/>
            <person name="Park H."/>
            <person name="Jang Y."/>
            <person name="Kim J.-J."/>
            <person name="Kim K.H."/>
            <person name="Pangilinan J."/>
            <person name="Lipzen A."/>
            <person name="Riley R."/>
            <person name="Grigoriev I.V."/>
            <person name="Spatafora J.W."/>
            <person name="Choi I.-G."/>
        </authorList>
    </citation>
    <scope>NUCLEOTIDE SEQUENCE [LARGE SCALE GENOMIC DNA]</scope>
    <source>
        <strain evidence="1 2">KUC8140</strain>
    </source>
</reference>
<dbReference type="EMBL" id="KQ086727">
    <property type="protein sequence ID" value="KLO04074.1"/>
    <property type="molecule type" value="Genomic_DNA"/>
</dbReference>
<dbReference type="InParanoid" id="A0A0H2QXI9"/>
<dbReference type="Proteomes" id="UP000053477">
    <property type="component" value="Unassembled WGS sequence"/>
</dbReference>
<protein>
    <submittedName>
        <fullName evidence="1">Uncharacterized protein</fullName>
    </submittedName>
</protein>
<gene>
    <name evidence="1" type="ORF">SCHPADRAFT_897309</name>
</gene>
<organism evidence="1 2">
    <name type="scientific">Schizopora paradoxa</name>
    <dbReference type="NCBI Taxonomy" id="27342"/>
    <lineage>
        <taxon>Eukaryota</taxon>
        <taxon>Fungi</taxon>
        <taxon>Dikarya</taxon>
        <taxon>Basidiomycota</taxon>
        <taxon>Agaricomycotina</taxon>
        <taxon>Agaricomycetes</taxon>
        <taxon>Hymenochaetales</taxon>
        <taxon>Schizoporaceae</taxon>
        <taxon>Schizopora</taxon>
    </lineage>
</organism>
<name>A0A0H2QXI9_9AGAM</name>